<name>A0ABP8ZIS1_9ACTN</name>
<feature type="transmembrane region" description="Helical" evidence="7">
    <location>
        <begin position="354"/>
        <end position="385"/>
    </location>
</feature>
<evidence type="ECO:0000256" key="7">
    <source>
        <dbReference type="SAM" id="Phobius"/>
    </source>
</evidence>
<dbReference type="CDD" id="cd17321">
    <property type="entry name" value="MFS_MMR_MDR_like"/>
    <property type="match status" value="1"/>
</dbReference>
<keyword evidence="4 7" id="KW-0812">Transmembrane</keyword>
<feature type="transmembrane region" description="Helical" evidence="7">
    <location>
        <begin position="227"/>
        <end position="249"/>
    </location>
</feature>
<dbReference type="Gene3D" id="1.20.1250.20">
    <property type="entry name" value="MFS general substrate transporter like domains"/>
    <property type="match status" value="1"/>
</dbReference>
<dbReference type="InterPro" id="IPR004638">
    <property type="entry name" value="EmrB-like"/>
</dbReference>
<feature type="transmembrane region" description="Helical" evidence="7">
    <location>
        <begin position="330"/>
        <end position="348"/>
    </location>
</feature>
<reference evidence="10" key="1">
    <citation type="journal article" date="2019" name="Int. J. Syst. Evol. Microbiol.">
        <title>The Global Catalogue of Microorganisms (GCM) 10K type strain sequencing project: providing services to taxonomists for standard genome sequencing and annotation.</title>
        <authorList>
            <consortium name="The Broad Institute Genomics Platform"/>
            <consortium name="The Broad Institute Genome Sequencing Center for Infectious Disease"/>
            <person name="Wu L."/>
            <person name="Ma J."/>
        </authorList>
    </citation>
    <scope>NUCLEOTIDE SEQUENCE [LARGE SCALE GENOMIC DNA]</scope>
    <source>
        <strain evidence="10">JCM 18077</strain>
    </source>
</reference>
<evidence type="ECO:0000256" key="4">
    <source>
        <dbReference type="ARBA" id="ARBA00022692"/>
    </source>
</evidence>
<dbReference type="Gene3D" id="1.20.1720.10">
    <property type="entry name" value="Multidrug resistance protein D"/>
    <property type="match status" value="1"/>
</dbReference>
<keyword evidence="5 7" id="KW-1133">Transmembrane helix</keyword>
<accession>A0ABP8ZIS1</accession>
<dbReference type="SUPFAM" id="SSF103473">
    <property type="entry name" value="MFS general substrate transporter"/>
    <property type="match status" value="1"/>
</dbReference>
<comment type="subcellular location">
    <subcellularLocation>
        <location evidence="1">Cell membrane</location>
        <topology evidence="1">Multi-pass membrane protein</topology>
    </subcellularLocation>
</comment>
<evidence type="ECO:0000256" key="6">
    <source>
        <dbReference type="ARBA" id="ARBA00023136"/>
    </source>
</evidence>
<keyword evidence="2" id="KW-0813">Transport</keyword>
<feature type="transmembrane region" description="Helical" evidence="7">
    <location>
        <begin position="102"/>
        <end position="127"/>
    </location>
</feature>
<dbReference type="InterPro" id="IPR020846">
    <property type="entry name" value="MFS_dom"/>
</dbReference>
<feature type="domain" description="Major facilitator superfamily (MFS) profile" evidence="8">
    <location>
        <begin position="11"/>
        <end position="500"/>
    </location>
</feature>
<dbReference type="RefSeq" id="WP_345314233.1">
    <property type="nucleotide sequence ID" value="NZ_BAABIE010000018.1"/>
</dbReference>
<feature type="transmembrane region" description="Helical" evidence="7">
    <location>
        <begin position="134"/>
        <end position="153"/>
    </location>
</feature>
<evidence type="ECO:0000313" key="9">
    <source>
        <dbReference type="EMBL" id="GAA4757229.1"/>
    </source>
</evidence>
<dbReference type="Pfam" id="PF07690">
    <property type="entry name" value="MFS_1"/>
    <property type="match status" value="1"/>
</dbReference>
<keyword evidence="3" id="KW-1003">Cell membrane</keyword>
<sequence length="505" mass="53319">MHTVMKNKWWTLVIVCLGTFMLLLDVTIVMVALPDMEHDLGASFSQLQWVTDAYALSLAALLLTAGSLSDRFGRRLIFAIGLAIFTAGSALCGAATSPEMLIFSRAAQGVGGAMLFATSLAILAASFSGRDRGIAFGVWGAITGIATALGPILGGAITTGLDWRGIFYVNVPLGAIALVLTFILMGESKAPYARRIDWAGMITFTGGLFALVYAFTEAGETSWTDSTVLWCFGVAAALLIAFGVVEWKLREPMFDLDLFRVPTFLGGSIAAFCMNGSMFAMMLYFVLYLQNQLGYNAFDAGLRLLVFSAMTMVVATIAGRLTDRVPARWMIGPGLLLVGIGLLTMMGLDAESTWTHLIVGFVLAGIGGGLVNPPLASTAVGVVPVDRSGMASGINNTFRQVGIAVGIAVYGTLFSSKIVDSLRESLGHTRLADHVDGIAKAVTAGDQKALVEKVPADLRTDAADTIATAFTDGLNQLFLISGVVAIVGGVAAFFLIRSKDFVQAE</sequence>
<feature type="transmembrane region" description="Helical" evidence="7">
    <location>
        <begin position="397"/>
        <end position="416"/>
    </location>
</feature>
<feature type="transmembrane region" description="Helical" evidence="7">
    <location>
        <begin position="261"/>
        <end position="288"/>
    </location>
</feature>
<evidence type="ECO:0000313" key="10">
    <source>
        <dbReference type="Proteomes" id="UP001500822"/>
    </source>
</evidence>
<proteinExistence type="predicted"/>
<dbReference type="InterPro" id="IPR011701">
    <property type="entry name" value="MFS"/>
</dbReference>
<feature type="transmembrane region" description="Helical" evidence="7">
    <location>
        <begin position="165"/>
        <end position="184"/>
    </location>
</feature>
<feature type="transmembrane region" description="Helical" evidence="7">
    <location>
        <begin position="300"/>
        <end position="318"/>
    </location>
</feature>
<dbReference type="Proteomes" id="UP001500822">
    <property type="component" value="Unassembled WGS sequence"/>
</dbReference>
<gene>
    <name evidence="9" type="ORF">GCM10023217_31680</name>
</gene>
<feature type="transmembrane region" description="Helical" evidence="7">
    <location>
        <begin position="12"/>
        <end position="33"/>
    </location>
</feature>
<evidence type="ECO:0000256" key="5">
    <source>
        <dbReference type="ARBA" id="ARBA00022989"/>
    </source>
</evidence>
<comment type="caution">
    <text evidence="9">The sequence shown here is derived from an EMBL/GenBank/DDBJ whole genome shotgun (WGS) entry which is preliminary data.</text>
</comment>
<organism evidence="9 10">
    <name type="scientific">Gordonia alkaliphila</name>
    <dbReference type="NCBI Taxonomy" id="1053547"/>
    <lineage>
        <taxon>Bacteria</taxon>
        <taxon>Bacillati</taxon>
        <taxon>Actinomycetota</taxon>
        <taxon>Actinomycetes</taxon>
        <taxon>Mycobacteriales</taxon>
        <taxon>Gordoniaceae</taxon>
        <taxon>Gordonia</taxon>
    </lineage>
</organism>
<evidence type="ECO:0000259" key="8">
    <source>
        <dbReference type="PROSITE" id="PS50850"/>
    </source>
</evidence>
<dbReference type="InterPro" id="IPR036259">
    <property type="entry name" value="MFS_trans_sf"/>
</dbReference>
<dbReference type="PRINTS" id="PR01036">
    <property type="entry name" value="TCRTETB"/>
</dbReference>
<dbReference type="EMBL" id="BAABIE010000018">
    <property type="protein sequence ID" value="GAA4757229.1"/>
    <property type="molecule type" value="Genomic_DNA"/>
</dbReference>
<dbReference type="NCBIfam" id="TIGR00711">
    <property type="entry name" value="efflux_EmrB"/>
    <property type="match status" value="1"/>
</dbReference>
<keyword evidence="6 7" id="KW-0472">Membrane</keyword>
<feature type="transmembrane region" description="Helical" evidence="7">
    <location>
        <begin position="76"/>
        <end position="96"/>
    </location>
</feature>
<evidence type="ECO:0000256" key="3">
    <source>
        <dbReference type="ARBA" id="ARBA00022475"/>
    </source>
</evidence>
<feature type="transmembrane region" description="Helical" evidence="7">
    <location>
        <begin position="477"/>
        <end position="496"/>
    </location>
</feature>
<evidence type="ECO:0000256" key="2">
    <source>
        <dbReference type="ARBA" id="ARBA00022448"/>
    </source>
</evidence>
<dbReference type="PANTHER" id="PTHR42718:SF49">
    <property type="entry name" value="EXPORT PROTEIN"/>
    <property type="match status" value="1"/>
</dbReference>
<evidence type="ECO:0000256" key="1">
    <source>
        <dbReference type="ARBA" id="ARBA00004651"/>
    </source>
</evidence>
<feature type="transmembrane region" description="Helical" evidence="7">
    <location>
        <begin position="53"/>
        <end position="69"/>
    </location>
</feature>
<dbReference type="PANTHER" id="PTHR42718">
    <property type="entry name" value="MAJOR FACILITATOR SUPERFAMILY MULTIDRUG TRANSPORTER MFSC"/>
    <property type="match status" value="1"/>
</dbReference>
<feature type="transmembrane region" description="Helical" evidence="7">
    <location>
        <begin position="196"/>
        <end position="215"/>
    </location>
</feature>
<protein>
    <submittedName>
        <fullName evidence="9">MFS transporter</fullName>
    </submittedName>
</protein>
<dbReference type="PROSITE" id="PS50850">
    <property type="entry name" value="MFS"/>
    <property type="match status" value="1"/>
</dbReference>
<keyword evidence="10" id="KW-1185">Reference proteome</keyword>